<dbReference type="SUPFAM" id="SSF48403">
    <property type="entry name" value="Ankyrin repeat"/>
    <property type="match status" value="1"/>
</dbReference>
<evidence type="ECO:0000313" key="3">
    <source>
        <dbReference type="RefSeq" id="XP_035543115.1"/>
    </source>
</evidence>
<evidence type="ECO:0000313" key="2">
    <source>
        <dbReference type="Proteomes" id="UP000235220"/>
    </source>
</evidence>
<name>A0A6P9E4W0_JUGRE</name>
<dbReference type="InParanoid" id="A0A6P9E4W0"/>
<feature type="repeat" description="ANK" evidence="1">
    <location>
        <begin position="36"/>
        <end position="59"/>
    </location>
</feature>
<reference evidence="3" key="1">
    <citation type="submission" date="2025-08" db="UniProtKB">
        <authorList>
            <consortium name="RefSeq"/>
        </authorList>
    </citation>
    <scope>IDENTIFICATION</scope>
    <source>
        <tissue evidence="3">Leaves</tissue>
    </source>
</reference>
<dbReference type="Proteomes" id="UP000235220">
    <property type="component" value="Unplaced"/>
</dbReference>
<proteinExistence type="predicted"/>
<keyword evidence="1" id="KW-0040">ANK repeat</keyword>
<dbReference type="KEGG" id="jre:108979635"/>
<evidence type="ECO:0000256" key="1">
    <source>
        <dbReference type="PROSITE-ProRule" id="PRU00023"/>
    </source>
</evidence>
<dbReference type="PANTHER" id="PTHR24177:SF329">
    <property type="entry name" value="ANKYRIN REPEAT PROTEIN"/>
    <property type="match status" value="1"/>
</dbReference>
<protein>
    <submittedName>
        <fullName evidence="3">Uncharacterized protein LOC108979635</fullName>
    </submittedName>
</protein>
<sequence>MAIEGLYKAVRDGDLDKTREFLNSRSEECNMIITKRNETALHIAVANGRVDIVKELVDHPKLAKSLKIRDSIGHTALIRAVVHGNRPMVDCMLKKSPSLINIRSSSGNLPVVMAIDFGQIEMTRHLFRAEDFIADQEIQDHNGATLLTCAIYAGTLDIAWKLIEQRPRLALAIDKYGESGILALASVHRSFPSGRQLGFWKQCIDSCMCIPLAPAINDQAGQSNREAINRSSGICTQEIHDQYYDKLLSEMLQVISESESQQLEAGLVYDAISQAAENGMFEFVSKMLETDRRFLWTEDENKRNIFMLAVLHRQEKIFGILYQQDTTMNYCLTCLDLYENNMLHMAGMMKEEYATRINQISGAALQMQRELQWFKEVETIVLPKYKESKNKGG</sequence>
<dbReference type="AlphaFoldDB" id="A0A6P9E4W0"/>
<dbReference type="PANTHER" id="PTHR24177">
    <property type="entry name" value="CASKIN"/>
    <property type="match status" value="1"/>
</dbReference>
<keyword evidence="2" id="KW-1185">Reference proteome</keyword>
<dbReference type="RefSeq" id="XP_035543115.1">
    <property type="nucleotide sequence ID" value="XM_035687222.1"/>
</dbReference>
<dbReference type="Gene3D" id="1.25.40.20">
    <property type="entry name" value="Ankyrin repeat-containing domain"/>
    <property type="match status" value="1"/>
</dbReference>
<dbReference type="PROSITE" id="PS50297">
    <property type="entry name" value="ANK_REP_REGION"/>
    <property type="match status" value="1"/>
</dbReference>
<dbReference type="SMART" id="SM00248">
    <property type="entry name" value="ANK"/>
    <property type="match status" value="6"/>
</dbReference>
<accession>A0A6P9E4W0</accession>
<dbReference type="GeneID" id="108979635"/>
<dbReference type="InterPro" id="IPR002110">
    <property type="entry name" value="Ankyrin_rpt"/>
</dbReference>
<dbReference type="Pfam" id="PF12796">
    <property type="entry name" value="Ank_2"/>
    <property type="match status" value="1"/>
</dbReference>
<dbReference type="PROSITE" id="PS50088">
    <property type="entry name" value="ANK_REPEAT"/>
    <property type="match status" value="1"/>
</dbReference>
<gene>
    <name evidence="3" type="primary">LOC108979635</name>
</gene>
<dbReference type="OrthoDB" id="1925304at2759"/>
<organism evidence="2 3">
    <name type="scientific">Juglans regia</name>
    <name type="common">English walnut</name>
    <dbReference type="NCBI Taxonomy" id="51240"/>
    <lineage>
        <taxon>Eukaryota</taxon>
        <taxon>Viridiplantae</taxon>
        <taxon>Streptophyta</taxon>
        <taxon>Embryophyta</taxon>
        <taxon>Tracheophyta</taxon>
        <taxon>Spermatophyta</taxon>
        <taxon>Magnoliopsida</taxon>
        <taxon>eudicotyledons</taxon>
        <taxon>Gunneridae</taxon>
        <taxon>Pentapetalae</taxon>
        <taxon>rosids</taxon>
        <taxon>fabids</taxon>
        <taxon>Fagales</taxon>
        <taxon>Juglandaceae</taxon>
        <taxon>Juglans</taxon>
    </lineage>
</organism>
<dbReference type="InterPro" id="IPR036770">
    <property type="entry name" value="Ankyrin_rpt-contain_sf"/>
</dbReference>